<proteinExistence type="predicted"/>
<dbReference type="EMBL" id="JACCCV010000002">
    <property type="protein sequence ID" value="NYF52387.1"/>
    <property type="molecule type" value="Genomic_DNA"/>
</dbReference>
<feature type="signal peptide" evidence="1">
    <location>
        <begin position="1"/>
        <end position="24"/>
    </location>
</feature>
<gene>
    <name evidence="2" type="ORF">HDF12_002786</name>
</gene>
<dbReference type="InterPro" id="IPR011047">
    <property type="entry name" value="Quinoprotein_ADH-like_sf"/>
</dbReference>
<dbReference type="InterPro" id="IPR015943">
    <property type="entry name" value="WD40/YVTN_repeat-like_dom_sf"/>
</dbReference>
<sequence length="755" mass="76972">MGRTFRKVLGACLGLFFCVGLVSCGGRSKPAPESTPADFSLASTPTTITVVPGGPGQQVSVSATAANGFTGMVTVAISGLPGGVSAQPSTLTLTPGTAQSITVTASAGAAAGNATLTLTGTSGPLTHSATVAATVSAPPPDFTLTLAPASLTVVGGSAGLPVSVTAAAVNSFTGGVAVAITGLPAGVTANPATLTLTPGTAQSVLLTAAPTAAAATATVTFTGTSGSLTHSTTLALTVQSIAMTNAPDVTTFHYDVARDGLNAQETILTQSNVNSTQFGKIGFDAVDGKVDAQPLFLANVFIGGQLHNVLYVATEHDSVYAFDADSGTQLWKTSILGNGETTSDDHGCSQITPEIGITSTPVIDRKQGTDGSLFTIGMSKDANGEYHQRLHALDLTTGVDTGASTEIAATYPGKGDNSQNGSVVFNPAQYAERAALLLLSGNIYTGWTSHCDSGPYTGWVIGYSESTLAQTQVLNLSPNGHEGSIWMSGDGLAADSSGFIYLLQANGTFDTTLDSNGFPALGDYGNAMVKLSTSGKLAVADYFETYNGVAESTQDLDLGSGGEILLPDQMDATGHVHHLIVGAGKDRNIYLADRDNLGKFNPANNPMDSNIYQEIPGAMEGQVFSTPAYFNGTVYYSSDGDTLKAFPLTNAVLATSPSSTTAVRFPHPGPTPSISANGTQNGVVWALESGLSSAGVLHAYDPSNLTHELYNSGQAANGRDSFGNGNKFITPMIVNGKVYVGTQNGVAVFGLLPTQ</sequence>
<dbReference type="PANTHER" id="PTHR34512">
    <property type="entry name" value="CELL SURFACE PROTEIN"/>
    <property type="match status" value="1"/>
</dbReference>
<dbReference type="InterPro" id="IPR018391">
    <property type="entry name" value="PQQ_b-propeller_rpt"/>
</dbReference>
<dbReference type="Gene3D" id="2.130.10.10">
    <property type="entry name" value="YVTN repeat-like/Quinoprotein amine dehydrogenase"/>
    <property type="match status" value="1"/>
</dbReference>
<organism evidence="2 3">
    <name type="scientific">Tunturiibacter lichenicola</name>
    <dbReference type="NCBI Taxonomy" id="2051959"/>
    <lineage>
        <taxon>Bacteria</taxon>
        <taxon>Pseudomonadati</taxon>
        <taxon>Acidobacteriota</taxon>
        <taxon>Terriglobia</taxon>
        <taxon>Terriglobales</taxon>
        <taxon>Acidobacteriaceae</taxon>
        <taxon>Tunturiibacter</taxon>
    </lineage>
</organism>
<dbReference type="Gene3D" id="2.40.10.480">
    <property type="match status" value="1"/>
</dbReference>
<evidence type="ECO:0008006" key="4">
    <source>
        <dbReference type="Google" id="ProtNLM"/>
    </source>
</evidence>
<dbReference type="SMART" id="SM00564">
    <property type="entry name" value="PQQ"/>
    <property type="match status" value="2"/>
</dbReference>
<accession>A0A7Y9NNA4</accession>
<evidence type="ECO:0000256" key="1">
    <source>
        <dbReference type="SAM" id="SignalP"/>
    </source>
</evidence>
<dbReference type="Proteomes" id="UP000534186">
    <property type="component" value="Unassembled WGS sequence"/>
</dbReference>
<dbReference type="SUPFAM" id="SSF50998">
    <property type="entry name" value="Quinoprotein alcohol dehydrogenase-like"/>
    <property type="match status" value="1"/>
</dbReference>
<evidence type="ECO:0000313" key="2">
    <source>
        <dbReference type="EMBL" id="NYF52387.1"/>
    </source>
</evidence>
<dbReference type="AlphaFoldDB" id="A0A7Y9NNA4"/>
<evidence type="ECO:0000313" key="3">
    <source>
        <dbReference type="Proteomes" id="UP000534186"/>
    </source>
</evidence>
<dbReference type="PANTHER" id="PTHR34512:SF30">
    <property type="entry name" value="OUTER MEMBRANE PROTEIN ASSEMBLY FACTOR BAMB"/>
    <property type="match status" value="1"/>
</dbReference>
<comment type="caution">
    <text evidence="2">The sequence shown here is derived from an EMBL/GenBank/DDBJ whole genome shotgun (WGS) entry which is preliminary data.</text>
</comment>
<protein>
    <recommendedName>
        <fullName evidence="4">Pyrrolo-quinoline quinone</fullName>
    </recommendedName>
</protein>
<feature type="chain" id="PRO_5031190672" description="Pyrrolo-quinoline quinone" evidence="1">
    <location>
        <begin position="25"/>
        <end position="755"/>
    </location>
</feature>
<keyword evidence="1" id="KW-0732">Signal</keyword>
<reference evidence="2 3" key="1">
    <citation type="submission" date="2020-07" db="EMBL/GenBank/DDBJ databases">
        <title>Genomic Encyclopedia of Type Strains, Phase IV (KMG-V): Genome sequencing to study the core and pangenomes of soil and plant-associated prokaryotes.</title>
        <authorList>
            <person name="Whitman W."/>
        </authorList>
    </citation>
    <scope>NUCLEOTIDE SEQUENCE [LARGE SCALE GENOMIC DNA]</scope>
    <source>
        <strain evidence="2 3">M8UP30</strain>
    </source>
</reference>
<name>A0A7Y9NNA4_9BACT</name>
<dbReference type="PROSITE" id="PS51257">
    <property type="entry name" value="PROKAR_LIPOPROTEIN"/>
    <property type="match status" value="1"/>
</dbReference>